<gene>
    <name evidence="19" type="ORF">CTheo_5611</name>
</gene>
<dbReference type="Gene3D" id="3.20.20.80">
    <property type="entry name" value="Glycosidases"/>
    <property type="match status" value="1"/>
</dbReference>
<evidence type="ECO:0000256" key="6">
    <source>
        <dbReference type="ARBA" id="ARBA00022968"/>
    </source>
</evidence>
<dbReference type="EMBL" id="SSOP01000134">
    <property type="protein sequence ID" value="KAB5590948.1"/>
    <property type="molecule type" value="Genomic_DNA"/>
</dbReference>
<evidence type="ECO:0000256" key="9">
    <source>
        <dbReference type="ARBA" id="ARBA00023180"/>
    </source>
</evidence>
<evidence type="ECO:0000259" key="18">
    <source>
        <dbReference type="Pfam" id="PF00150"/>
    </source>
</evidence>
<keyword evidence="4 17" id="KW-0812">Transmembrane</keyword>
<dbReference type="Pfam" id="PF00150">
    <property type="entry name" value="Cellulase"/>
    <property type="match status" value="1"/>
</dbReference>
<keyword evidence="7 17" id="KW-1133">Transmembrane helix</keyword>
<keyword evidence="6" id="KW-0735">Signal-anchor</keyword>
<keyword evidence="8 17" id="KW-0472">Membrane</keyword>
<dbReference type="GO" id="GO:0009986">
    <property type="term" value="C:cell surface"/>
    <property type="evidence" value="ECO:0007669"/>
    <property type="project" value="TreeGrafter"/>
</dbReference>
<evidence type="ECO:0000256" key="8">
    <source>
        <dbReference type="ARBA" id="ARBA00023136"/>
    </source>
</evidence>
<comment type="similarity">
    <text evidence="2">Belongs to the glycosyl hydrolase 5 (cellulase A) family.</text>
</comment>
<keyword evidence="3" id="KW-1003">Cell membrane</keyword>
<evidence type="ECO:0000256" key="13">
    <source>
        <dbReference type="ARBA" id="ARBA00037126"/>
    </source>
</evidence>
<evidence type="ECO:0000256" key="7">
    <source>
        <dbReference type="ARBA" id="ARBA00022989"/>
    </source>
</evidence>
<dbReference type="AlphaFoldDB" id="A0A5N5QHJ2"/>
<feature type="compositionally biased region" description="Polar residues" evidence="16">
    <location>
        <begin position="67"/>
        <end position="76"/>
    </location>
</feature>
<dbReference type="GO" id="GO:0004338">
    <property type="term" value="F:glucan exo-1,3-beta-glucosidase activity"/>
    <property type="evidence" value="ECO:0007669"/>
    <property type="project" value="UniProtKB-EC"/>
</dbReference>
<evidence type="ECO:0000256" key="1">
    <source>
        <dbReference type="ARBA" id="ARBA00004401"/>
    </source>
</evidence>
<comment type="function">
    <text evidence="13">Glucosidase involved in the degradation of cellulosic biomass. Active on lichenan.</text>
</comment>
<evidence type="ECO:0000256" key="14">
    <source>
        <dbReference type="ARBA" id="ARBA00038929"/>
    </source>
</evidence>
<dbReference type="SUPFAM" id="SSF51445">
    <property type="entry name" value="(Trans)glycosidases"/>
    <property type="match status" value="1"/>
</dbReference>
<dbReference type="FunFam" id="3.20.20.80:FF:000033">
    <property type="entry name" value="Glucan 1,3-beta-glucosidase A"/>
    <property type="match status" value="1"/>
</dbReference>
<evidence type="ECO:0000256" key="10">
    <source>
        <dbReference type="ARBA" id="ARBA00023295"/>
    </source>
</evidence>
<dbReference type="GO" id="GO:0005576">
    <property type="term" value="C:extracellular region"/>
    <property type="evidence" value="ECO:0007669"/>
    <property type="project" value="TreeGrafter"/>
</dbReference>
<feature type="region of interest" description="Disordered" evidence="16">
    <location>
        <begin position="29"/>
        <end position="76"/>
    </location>
</feature>
<dbReference type="InterPro" id="IPR001547">
    <property type="entry name" value="Glyco_hydro_5"/>
</dbReference>
<evidence type="ECO:0000313" key="19">
    <source>
        <dbReference type="EMBL" id="KAB5590948.1"/>
    </source>
</evidence>
<dbReference type="OrthoDB" id="62120at2759"/>
<dbReference type="PANTHER" id="PTHR31297">
    <property type="entry name" value="GLUCAN ENDO-1,6-BETA-GLUCOSIDASE B"/>
    <property type="match status" value="1"/>
</dbReference>
<evidence type="ECO:0000256" key="4">
    <source>
        <dbReference type="ARBA" id="ARBA00022692"/>
    </source>
</evidence>
<evidence type="ECO:0000256" key="3">
    <source>
        <dbReference type="ARBA" id="ARBA00022475"/>
    </source>
</evidence>
<evidence type="ECO:0000256" key="16">
    <source>
        <dbReference type="SAM" id="MobiDB-lite"/>
    </source>
</evidence>
<dbReference type="GO" id="GO:0071555">
    <property type="term" value="P:cell wall organization"/>
    <property type="evidence" value="ECO:0007669"/>
    <property type="project" value="UniProtKB-KW"/>
</dbReference>
<feature type="compositionally biased region" description="Polar residues" evidence="16">
    <location>
        <begin position="45"/>
        <end position="56"/>
    </location>
</feature>
<proteinExistence type="inferred from homology"/>
<dbReference type="PANTHER" id="PTHR31297:SF34">
    <property type="entry name" value="GLUCAN 1,3-BETA-GLUCOSIDASE 2"/>
    <property type="match status" value="1"/>
</dbReference>
<dbReference type="Proteomes" id="UP000383932">
    <property type="component" value="Unassembled WGS sequence"/>
</dbReference>
<sequence length="744" mass="79893">MASPHPPEAETLLPPGAIVDPATARSSVADSLGVPHSNYDGVRESQYSSVPLNQSYDPYADAATLSPRGTTPSQYLQDDSAAKLEKDYGDAPQSKKSPWIKILAGLLLLILIVIAVLVPVYFKVIKPNNNAVESNSGSGGSGTSSGTAPEATQSSTPQIAITGGDGSTVTTETGKFVYNNSFGGFWYYDTKDPFKNYAQAQSWSPPLNTTWKWGQDQIRGVNLGGWLVLEPFISPALYEPYMNNSNPAVDEWTLCENIAADASSGGVAKVIEDHYKTFVTEEDFAQIAGAGLNWVRIPIPFWAIEVYPGEPFLKGVAWKYFLKAIEWARKYGLRINLDLHTIPGSQNGYNHSGQLGPINWLHGTMGIANAQRSLNYIRIITEFISQPEYRDVVPMFGIVNEAVVSTIGQDVVQSFYLEAYNMIRNITGVGVGKGPWISVHDGFSSLTNWVDFMPGADRVALDTHPYFCFTTQDTSPITSQTTKPCTPRFNQSMSAYGMTTAGEFSNGFNDCGFFLNGVNLGARYDGTFKFYSGANAGAGGCVKWMDSARWSAAEKAAIKQWALASMDSMQNFFFWTWKVGKSTTWGTVASPLWSYQLGLQGGWMPTDPREASGTCQNGSPWTGPLPASKTGGAGAGTISSAYAAANTWPPATLSGVDNVATLPTYTTTGTVVTLAPATFTSGVDAGTGWANSADQQGLYTPIAGCAYPSNAWNAVSATETACSGGAQRIFKGRHAMPRETGMPA</sequence>
<dbReference type="InterPro" id="IPR050386">
    <property type="entry name" value="Glycosyl_hydrolase_5"/>
</dbReference>
<evidence type="ECO:0000256" key="15">
    <source>
        <dbReference type="ARBA" id="ARBA00041260"/>
    </source>
</evidence>
<feature type="region of interest" description="Disordered" evidence="16">
    <location>
        <begin position="132"/>
        <end position="166"/>
    </location>
</feature>
<dbReference type="EC" id="3.2.1.58" evidence="14"/>
<keyword evidence="20" id="KW-1185">Reference proteome</keyword>
<evidence type="ECO:0000256" key="12">
    <source>
        <dbReference type="ARBA" id="ARBA00036824"/>
    </source>
</evidence>
<evidence type="ECO:0000256" key="17">
    <source>
        <dbReference type="SAM" id="Phobius"/>
    </source>
</evidence>
<keyword evidence="5" id="KW-0378">Hydrolase</keyword>
<keyword evidence="10" id="KW-0326">Glycosidase</keyword>
<evidence type="ECO:0000256" key="2">
    <source>
        <dbReference type="ARBA" id="ARBA00005641"/>
    </source>
</evidence>
<accession>A0A5N5QHJ2</accession>
<dbReference type="GO" id="GO:0009251">
    <property type="term" value="P:glucan catabolic process"/>
    <property type="evidence" value="ECO:0007669"/>
    <property type="project" value="TreeGrafter"/>
</dbReference>
<name>A0A5N5QHJ2_9AGAM</name>
<feature type="domain" description="Glycoside hydrolase family 5" evidence="18">
    <location>
        <begin position="275"/>
        <end position="475"/>
    </location>
</feature>
<dbReference type="InterPro" id="IPR017853">
    <property type="entry name" value="GH"/>
</dbReference>
<dbReference type="GO" id="GO:0005886">
    <property type="term" value="C:plasma membrane"/>
    <property type="evidence" value="ECO:0007669"/>
    <property type="project" value="UniProtKB-SubCell"/>
</dbReference>
<keyword evidence="11" id="KW-0961">Cell wall biogenesis/degradation</keyword>
<comment type="catalytic activity">
    <reaction evidence="12">
        <text>Successive hydrolysis of beta-D-glucose units from the non-reducing ends of (1-&gt;3)-beta-D-glucans, releasing alpha-glucose.</text>
        <dbReference type="EC" id="3.2.1.58"/>
    </reaction>
</comment>
<reference evidence="19 20" key="1">
    <citation type="journal article" date="2019" name="Fungal Biol. Biotechnol.">
        <title>Draft genome sequence of fastidious pathogen Ceratobasidium theobromae, which causes vascular-streak dieback in Theobroma cacao.</title>
        <authorList>
            <person name="Ali S.S."/>
            <person name="Asman A."/>
            <person name="Shao J."/>
            <person name="Firmansyah A.P."/>
            <person name="Susilo A.W."/>
            <person name="Rosmana A."/>
            <person name="McMahon P."/>
            <person name="Junaid M."/>
            <person name="Guest D."/>
            <person name="Kheng T.Y."/>
            <person name="Meinhardt L.W."/>
            <person name="Bailey B.A."/>
        </authorList>
    </citation>
    <scope>NUCLEOTIDE SEQUENCE [LARGE SCALE GENOMIC DNA]</scope>
    <source>
        <strain evidence="19 20">CT2</strain>
    </source>
</reference>
<feature type="transmembrane region" description="Helical" evidence="17">
    <location>
        <begin position="102"/>
        <end position="122"/>
    </location>
</feature>
<evidence type="ECO:0000256" key="5">
    <source>
        <dbReference type="ARBA" id="ARBA00022801"/>
    </source>
</evidence>
<evidence type="ECO:0000313" key="20">
    <source>
        <dbReference type="Proteomes" id="UP000383932"/>
    </source>
</evidence>
<organism evidence="19 20">
    <name type="scientific">Ceratobasidium theobromae</name>
    <dbReference type="NCBI Taxonomy" id="1582974"/>
    <lineage>
        <taxon>Eukaryota</taxon>
        <taxon>Fungi</taxon>
        <taxon>Dikarya</taxon>
        <taxon>Basidiomycota</taxon>
        <taxon>Agaricomycotina</taxon>
        <taxon>Agaricomycetes</taxon>
        <taxon>Cantharellales</taxon>
        <taxon>Ceratobasidiaceae</taxon>
        <taxon>Ceratobasidium</taxon>
    </lineage>
</organism>
<comment type="subcellular location">
    <subcellularLocation>
        <location evidence="1">Cell membrane</location>
        <topology evidence="1">Single-pass type II membrane protein</topology>
    </subcellularLocation>
</comment>
<keyword evidence="9" id="KW-0325">Glycoprotein</keyword>
<comment type="caution">
    <text evidence="19">The sequence shown here is derived from an EMBL/GenBank/DDBJ whole genome shotgun (WGS) entry which is preliminary data.</text>
</comment>
<feature type="compositionally biased region" description="Polar residues" evidence="16">
    <location>
        <begin position="150"/>
        <end position="159"/>
    </location>
</feature>
<evidence type="ECO:0000256" key="11">
    <source>
        <dbReference type="ARBA" id="ARBA00023316"/>
    </source>
</evidence>
<protein>
    <recommendedName>
        <fullName evidence="14">glucan 1,3-beta-glucosidase</fullName>
        <ecNumber evidence="14">3.2.1.58</ecNumber>
    </recommendedName>
    <alternativeName>
        <fullName evidence="15">Exo-1,3-beta-glucanase D</fullName>
    </alternativeName>
</protein>